<dbReference type="CDD" id="cd02509">
    <property type="entry name" value="GDP-M1P_Guanylyltransferase"/>
    <property type="match status" value="1"/>
</dbReference>
<evidence type="ECO:0000313" key="4">
    <source>
        <dbReference type="Proteomes" id="UP000275348"/>
    </source>
</evidence>
<keyword evidence="3" id="KW-0808">Transferase</keyword>
<dbReference type="GO" id="GO:0009298">
    <property type="term" value="P:GDP-mannose biosynthetic process"/>
    <property type="evidence" value="ECO:0007669"/>
    <property type="project" value="TreeGrafter"/>
</dbReference>
<dbReference type="InterPro" id="IPR005835">
    <property type="entry name" value="NTP_transferase_dom"/>
</dbReference>
<dbReference type="EMBL" id="RDOJ01000001">
    <property type="protein sequence ID" value="RLZ12613.1"/>
    <property type="molecule type" value="Genomic_DNA"/>
</dbReference>
<feature type="domain" description="Nucleotidyl transferase" evidence="1">
    <location>
        <begin position="8"/>
        <end position="279"/>
    </location>
</feature>
<dbReference type="Pfam" id="PF22640">
    <property type="entry name" value="ManC_GMP_beta-helix"/>
    <property type="match status" value="1"/>
</dbReference>
<evidence type="ECO:0000259" key="1">
    <source>
        <dbReference type="Pfam" id="PF00483"/>
    </source>
</evidence>
<name>A0A3L9MHS4_9FLAO</name>
<accession>A0A3L9MHS4</accession>
<evidence type="ECO:0000259" key="2">
    <source>
        <dbReference type="Pfam" id="PF22640"/>
    </source>
</evidence>
<dbReference type="Proteomes" id="UP000275348">
    <property type="component" value="Unassembled WGS sequence"/>
</dbReference>
<dbReference type="AlphaFoldDB" id="A0A3L9MHS4"/>
<feature type="domain" description="MannoseP isomerase/GMP-like beta-helix" evidence="2">
    <location>
        <begin position="293"/>
        <end position="344"/>
    </location>
</feature>
<organism evidence="3 4">
    <name type="scientific">Faecalibacter macacae</name>
    <dbReference type="NCBI Taxonomy" id="1859289"/>
    <lineage>
        <taxon>Bacteria</taxon>
        <taxon>Pseudomonadati</taxon>
        <taxon>Bacteroidota</taxon>
        <taxon>Flavobacteriia</taxon>
        <taxon>Flavobacteriales</taxon>
        <taxon>Weeksellaceae</taxon>
        <taxon>Faecalibacter</taxon>
    </lineage>
</organism>
<dbReference type="InterPro" id="IPR049577">
    <property type="entry name" value="GMPP_N"/>
</dbReference>
<reference evidence="3 4" key="1">
    <citation type="submission" date="2018-10" db="EMBL/GenBank/DDBJ databases">
        <authorList>
            <person name="Chen X."/>
        </authorList>
    </citation>
    <scope>NUCLEOTIDE SEQUENCE [LARGE SCALE GENOMIC DNA]</scope>
    <source>
        <strain evidence="3 4">YIM 102668</strain>
    </source>
</reference>
<dbReference type="SUPFAM" id="SSF159283">
    <property type="entry name" value="Guanosine diphospho-D-mannose pyrophosphorylase/mannose-6-phosphate isomerase linker domain"/>
    <property type="match status" value="1"/>
</dbReference>
<dbReference type="RefSeq" id="WP_121933191.1">
    <property type="nucleotide sequence ID" value="NZ_RDOJ01000001.1"/>
</dbReference>
<evidence type="ECO:0000313" key="3">
    <source>
        <dbReference type="EMBL" id="RLZ12613.1"/>
    </source>
</evidence>
<keyword evidence="3" id="KW-0548">Nucleotidyltransferase</keyword>
<keyword evidence="4" id="KW-1185">Reference proteome</keyword>
<gene>
    <name evidence="3" type="ORF">EAH69_00165</name>
</gene>
<dbReference type="InterPro" id="IPR054566">
    <property type="entry name" value="ManC/GMP-like_b-helix"/>
</dbReference>
<dbReference type="SUPFAM" id="SSF53448">
    <property type="entry name" value="Nucleotide-diphospho-sugar transferases"/>
    <property type="match status" value="1"/>
</dbReference>
<sequence length="356" mass="40298">MMQSNHYAVILASGTGVRLWPMSTVKKPKQFLDLLGIGKTLIQITHNRLKKVVPEENIFVITTENYTSLVKEQIPTISDKNIILEPRVMNTSACNLLAAMHIHEINPNAKLIVAPSDHLIYDADDFVKSIEVAFEYADTNHLIALGVEPNRPDINLSYVQVIEEGLPIKKVKTFVDKPDEDFANSFIESGDFLWNTGILIWSTKAILEAFQTYRPGMVETLTAYFDQPERNVKLLKTIYGTLDVVSINKSILEKAKNVYVIPTEIGWNDMGTWKSISDHTPVDEFENTIQSKNFITYNTENSFIYSTQDKAIIVDGLKDFVVIDSQNGLIICPKSNVKEIRSYVSDIRLNKGEKYC</sequence>
<dbReference type="Pfam" id="PF00483">
    <property type="entry name" value="NTP_transferase"/>
    <property type="match status" value="1"/>
</dbReference>
<protein>
    <submittedName>
        <fullName evidence="3">Mannose-1-phosphate guanylyltransferase</fullName>
    </submittedName>
</protein>
<dbReference type="Gene3D" id="3.90.550.10">
    <property type="entry name" value="Spore Coat Polysaccharide Biosynthesis Protein SpsA, Chain A"/>
    <property type="match status" value="1"/>
</dbReference>
<comment type="caution">
    <text evidence="3">The sequence shown here is derived from an EMBL/GenBank/DDBJ whole genome shotgun (WGS) entry which is preliminary data.</text>
</comment>
<dbReference type="OrthoDB" id="9806359at2"/>
<dbReference type="PANTHER" id="PTHR46390:SF1">
    <property type="entry name" value="MANNOSE-1-PHOSPHATE GUANYLYLTRANSFERASE"/>
    <property type="match status" value="1"/>
</dbReference>
<dbReference type="InterPro" id="IPR051161">
    <property type="entry name" value="Mannose-6P_isomerase_type2"/>
</dbReference>
<dbReference type="InterPro" id="IPR029044">
    <property type="entry name" value="Nucleotide-diphossugar_trans"/>
</dbReference>
<proteinExistence type="predicted"/>
<dbReference type="GO" id="GO:0004475">
    <property type="term" value="F:mannose-1-phosphate guanylyltransferase (GTP) activity"/>
    <property type="evidence" value="ECO:0007669"/>
    <property type="project" value="InterPro"/>
</dbReference>
<dbReference type="PANTHER" id="PTHR46390">
    <property type="entry name" value="MANNOSE-1-PHOSPHATE GUANYLYLTRANSFERASE"/>
    <property type="match status" value="1"/>
</dbReference>